<evidence type="ECO:0000256" key="5">
    <source>
        <dbReference type="ARBA" id="ARBA00022960"/>
    </source>
</evidence>
<dbReference type="PANTHER" id="PTHR37484">
    <property type="entry name" value="ROD SHAPE-DETERMINING PROTEIN MRED"/>
    <property type="match status" value="1"/>
</dbReference>
<dbReference type="Pfam" id="PF04093">
    <property type="entry name" value="MreD"/>
    <property type="match status" value="1"/>
</dbReference>
<keyword evidence="4 9" id="KW-0812">Transmembrane</keyword>
<evidence type="ECO:0000256" key="1">
    <source>
        <dbReference type="ARBA" id="ARBA00004651"/>
    </source>
</evidence>
<evidence type="ECO:0000256" key="4">
    <source>
        <dbReference type="ARBA" id="ARBA00022692"/>
    </source>
</evidence>
<evidence type="ECO:0000256" key="8">
    <source>
        <dbReference type="SAM" id="MobiDB-lite"/>
    </source>
</evidence>
<accession>A0A261TNM8</accession>
<proteinExistence type="inferred from homology"/>
<dbReference type="PANTHER" id="PTHR37484:SF1">
    <property type="entry name" value="ROD SHAPE-DETERMINING PROTEIN MRED"/>
    <property type="match status" value="1"/>
</dbReference>
<sequence>MSLVQSLIFKRPNPVDRNNSSAQQPPRRLGTPRNVPPEHLSRPANVFFVWGSIVVAWLLSLLPWRVWEGAPDILVLVLAFWCVNEPRRVGLVAAFCFGLLMDVHDVSVLGAHALSYTLVAYGAVALHRRLRHFDLWSQGIHMLPVFFVARLVQQLVLAWLAGRWSGWDWGMSVLLTAAMWPLIGFVLHLPQRGTDDVESSSV</sequence>
<feature type="transmembrane region" description="Helical" evidence="9">
    <location>
        <begin position="167"/>
        <end position="189"/>
    </location>
</feature>
<dbReference type="InterPro" id="IPR026034">
    <property type="entry name" value="MreD_proteobac"/>
</dbReference>
<comment type="subcellular location">
    <subcellularLocation>
        <location evidence="1">Cell membrane</location>
        <topology evidence="1">Multi-pass membrane protein</topology>
    </subcellularLocation>
</comment>
<dbReference type="GO" id="GO:0005886">
    <property type="term" value="C:plasma membrane"/>
    <property type="evidence" value="ECO:0007669"/>
    <property type="project" value="UniProtKB-SubCell"/>
</dbReference>
<evidence type="ECO:0000256" key="7">
    <source>
        <dbReference type="ARBA" id="ARBA00023136"/>
    </source>
</evidence>
<dbReference type="InterPro" id="IPR007227">
    <property type="entry name" value="Cell_shape_determining_MreD"/>
</dbReference>
<feature type="region of interest" description="Disordered" evidence="8">
    <location>
        <begin position="12"/>
        <end position="36"/>
    </location>
</feature>
<evidence type="ECO:0000313" key="10">
    <source>
        <dbReference type="EMBL" id="OZI50901.1"/>
    </source>
</evidence>
<evidence type="ECO:0000256" key="3">
    <source>
        <dbReference type="ARBA" id="ARBA00022475"/>
    </source>
</evidence>
<name>A0A261TNM8_9BORD</name>
<dbReference type="EMBL" id="NEVQ01000022">
    <property type="protein sequence ID" value="OZI50901.1"/>
    <property type="molecule type" value="Genomic_DNA"/>
</dbReference>
<evidence type="ECO:0000256" key="9">
    <source>
        <dbReference type="SAM" id="Phobius"/>
    </source>
</evidence>
<keyword evidence="7 9" id="KW-0472">Membrane</keyword>
<keyword evidence="6 9" id="KW-1133">Transmembrane helix</keyword>
<keyword evidence="5" id="KW-0133">Cell shape</keyword>
<feature type="transmembrane region" description="Helical" evidence="9">
    <location>
        <begin position="139"/>
        <end position="161"/>
    </location>
</feature>
<reference evidence="10 11" key="1">
    <citation type="submission" date="2017-05" db="EMBL/GenBank/DDBJ databases">
        <title>Complete and WGS of Bordetella genogroups.</title>
        <authorList>
            <person name="Spilker T."/>
            <person name="LiPuma J."/>
        </authorList>
    </citation>
    <scope>NUCLEOTIDE SEQUENCE [LARGE SCALE GENOMIC DNA]</scope>
    <source>
        <strain evidence="10 11">AU9919</strain>
    </source>
</reference>
<evidence type="ECO:0000256" key="6">
    <source>
        <dbReference type="ARBA" id="ARBA00022989"/>
    </source>
</evidence>
<dbReference type="OrthoDB" id="5297408at2"/>
<evidence type="ECO:0000313" key="11">
    <source>
        <dbReference type="Proteomes" id="UP000216885"/>
    </source>
</evidence>
<dbReference type="NCBIfam" id="TIGR03426">
    <property type="entry name" value="shape_MreD"/>
    <property type="match status" value="1"/>
</dbReference>
<gene>
    <name evidence="10" type="ORF">CAL20_24085</name>
</gene>
<keyword evidence="3" id="KW-1003">Cell membrane</keyword>
<evidence type="ECO:0000256" key="2">
    <source>
        <dbReference type="ARBA" id="ARBA00007776"/>
    </source>
</evidence>
<dbReference type="GO" id="GO:0008360">
    <property type="term" value="P:regulation of cell shape"/>
    <property type="evidence" value="ECO:0007669"/>
    <property type="project" value="UniProtKB-KW"/>
</dbReference>
<feature type="transmembrane region" description="Helical" evidence="9">
    <location>
        <begin position="106"/>
        <end position="127"/>
    </location>
</feature>
<comment type="caution">
    <text evidence="10">The sequence shown here is derived from an EMBL/GenBank/DDBJ whole genome shotgun (WGS) entry which is preliminary data.</text>
</comment>
<comment type="similarity">
    <text evidence="2">Belongs to the MreD family.</text>
</comment>
<organism evidence="10 11">
    <name type="scientific">Bordetella genomosp. 4</name>
    <dbReference type="NCBI Taxonomy" id="463044"/>
    <lineage>
        <taxon>Bacteria</taxon>
        <taxon>Pseudomonadati</taxon>
        <taxon>Pseudomonadota</taxon>
        <taxon>Betaproteobacteria</taxon>
        <taxon>Burkholderiales</taxon>
        <taxon>Alcaligenaceae</taxon>
        <taxon>Bordetella</taxon>
    </lineage>
</organism>
<dbReference type="Proteomes" id="UP000216885">
    <property type="component" value="Unassembled WGS sequence"/>
</dbReference>
<keyword evidence="11" id="KW-1185">Reference proteome</keyword>
<dbReference type="AlphaFoldDB" id="A0A261TNM8"/>
<protein>
    <submittedName>
        <fullName evidence="10">Rod shape-determining protein MreD</fullName>
    </submittedName>
</protein>
<feature type="transmembrane region" description="Helical" evidence="9">
    <location>
        <begin position="47"/>
        <end position="66"/>
    </location>
</feature>